<accession>A0A022KTV7</accession>
<dbReference type="RefSeq" id="WP_017824083.1">
    <property type="nucleotide sequence ID" value="NZ_AORC01000020.1"/>
</dbReference>
<name>A0A022KTV7_9MICO</name>
<proteinExistence type="predicted"/>
<organism evidence="1 2">
    <name type="scientific">Brachybacterium muris UCD-AY4</name>
    <dbReference type="NCBI Taxonomy" id="1249481"/>
    <lineage>
        <taxon>Bacteria</taxon>
        <taxon>Bacillati</taxon>
        <taxon>Actinomycetota</taxon>
        <taxon>Actinomycetes</taxon>
        <taxon>Micrococcales</taxon>
        <taxon>Dermabacteraceae</taxon>
        <taxon>Brachybacterium</taxon>
    </lineage>
</organism>
<gene>
    <name evidence="1" type="ORF">D641_0113765</name>
</gene>
<evidence type="ECO:0008006" key="3">
    <source>
        <dbReference type="Google" id="ProtNLM"/>
    </source>
</evidence>
<dbReference type="InterPro" id="IPR009351">
    <property type="entry name" value="AlkZ-like"/>
</dbReference>
<dbReference type="PANTHER" id="PTHR30528">
    <property type="entry name" value="CYTOPLASMIC PROTEIN"/>
    <property type="match status" value="1"/>
</dbReference>
<protein>
    <recommendedName>
        <fullName evidence="3">Winged helix-turn-helix domain-containing protein</fullName>
    </recommendedName>
</protein>
<dbReference type="OrthoDB" id="9787207at2"/>
<dbReference type="AlphaFoldDB" id="A0A022KTV7"/>
<dbReference type="Proteomes" id="UP000019754">
    <property type="component" value="Unassembled WGS sequence"/>
</dbReference>
<comment type="caution">
    <text evidence="1">The sequence shown here is derived from an EMBL/GenBank/DDBJ whole genome shotgun (WGS) entry which is preliminary data.</text>
</comment>
<dbReference type="STRING" id="1249481.D641_0113765"/>
<dbReference type="Pfam" id="PF06224">
    <property type="entry name" value="AlkZ-like"/>
    <property type="match status" value="1"/>
</dbReference>
<reference evidence="1 2" key="1">
    <citation type="journal article" date="2013" name="Genome Announc.">
        <title>Draft genome sequence of an Actinobacterium, Brachybacterium muris strain UCD-AY4.</title>
        <authorList>
            <person name="Lo J.R."/>
            <person name="Lang J.M."/>
            <person name="Darling A.E."/>
            <person name="Eisen J.A."/>
            <person name="Coil D.A."/>
        </authorList>
    </citation>
    <scope>NUCLEOTIDE SEQUENCE [LARGE SCALE GENOMIC DNA]</scope>
    <source>
        <strain evidence="1 2">UCD-AY4</strain>
    </source>
</reference>
<evidence type="ECO:0000313" key="2">
    <source>
        <dbReference type="Proteomes" id="UP000019754"/>
    </source>
</evidence>
<dbReference type="HOGENOM" id="CLU_043035_1_0_11"/>
<sequence length="461" mass="50316">MNETITWTQARRIALRAQGMGRARRDTMPSTRGSRAALVRTLAHTHLLQIDSVSVFARAHQMPVYTRTGIWDPAVLDRASRPGPGRLVLEALAHEAAYTTEHVHSLLDFRRRRAAQRDWGAVRRAAQQSPHLLQEILRTIDEHGPISAAAVSRLLGDDDRGEGWGWRRTSSQWAVEYLFRAGALDCVGRSTQFERLYVPSGGPVDHLPGLLAPSDAQDVQDGATAVDQVDGPRSASGQGAEAGHELVALAARSLGIADTGAIADYFRLTVGEVRPAIAQLLRTGVLREVRMAHPAGDRSMLLHRDAPHPSALLGVAALVSPFDPIVFHRPRLKALFDVNYRIGIYTPAARRTTGYYSLLFLLGDVVPARVDLRADRDTGVLEVRGTYREALPHLPSRQRPTDESVIAALVPELHRAARWQGLERLEVMTGPGTGELSVQLSDAGVHMPDAGVHKEATPGEA</sequence>
<keyword evidence="2" id="KW-1185">Reference proteome</keyword>
<evidence type="ECO:0000313" key="1">
    <source>
        <dbReference type="EMBL" id="EYT48001.1"/>
    </source>
</evidence>
<dbReference type="PANTHER" id="PTHR30528:SF0">
    <property type="entry name" value="CYTOPLASMIC PROTEIN"/>
    <property type="match status" value="1"/>
</dbReference>
<dbReference type="EMBL" id="AORC01000020">
    <property type="protein sequence ID" value="EYT48001.1"/>
    <property type="molecule type" value="Genomic_DNA"/>
</dbReference>